<dbReference type="CDD" id="cd06259">
    <property type="entry name" value="YdcF-like"/>
    <property type="match status" value="1"/>
</dbReference>
<dbReference type="InterPro" id="IPR003848">
    <property type="entry name" value="DUF218"/>
</dbReference>
<reference evidence="4" key="2">
    <citation type="submission" date="2016-11" db="EMBL/GenBank/DDBJ databases">
        <authorList>
            <person name="Varghese N."/>
            <person name="Submissions S."/>
        </authorList>
    </citation>
    <scope>NUCLEOTIDE SEQUENCE [LARGE SCALE GENOMIC DNA]</scope>
    <source>
        <strain evidence="4">DSM 19859</strain>
    </source>
</reference>
<dbReference type="AlphaFoldDB" id="A0A1M5Y9V0"/>
<reference evidence="3" key="1">
    <citation type="submission" date="2016-11" db="EMBL/GenBank/DDBJ databases">
        <authorList>
            <person name="Jaros S."/>
            <person name="Januszkiewicz K."/>
            <person name="Wedrychowicz H."/>
        </authorList>
    </citation>
    <scope>NUCLEOTIDE SEQUENCE [LARGE SCALE GENOMIC DNA]</scope>
    <source>
        <strain evidence="3">DSM 19859</strain>
    </source>
</reference>
<dbReference type="Proteomes" id="UP000184240">
    <property type="component" value="Unassembled WGS sequence"/>
</dbReference>
<evidence type="ECO:0000313" key="2">
    <source>
        <dbReference type="EMBL" id="RXG30583.1"/>
    </source>
</evidence>
<evidence type="ECO:0000313" key="5">
    <source>
        <dbReference type="Proteomes" id="UP000290037"/>
    </source>
</evidence>
<keyword evidence="5" id="KW-1185">Reference proteome</keyword>
<proteinExistence type="predicted"/>
<dbReference type="PANTHER" id="PTHR30336">
    <property type="entry name" value="INNER MEMBRANE PROTEIN, PROBABLE PERMEASE"/>
    <property type="match status" value="1"/>
</dbReference>
<reference evidence="2 5" key="3">
    <citation type="submission" date="2018-07" db="EMBL/GenBank/DDBJ databases">
        <title>Leeuwenhoekiella genomics.</title>
        <authorList>
            <person name="Tahon G."/>
            <person name="Willems A."/>
        </authorList>
    </citation>
    <scope>NUCLEOTIDE SEQUENCE [LARGE SCALE GENOMIC DNA]</scope>
    <source>
        <strain evidence="2 5">LMG 24856</strain>
    </source>
</reference>
<dbReference type="GO" id="GO:0005886">
    <property type="term" value="C:plasma membrane"/>
    <property type="evidence" value="ECO:0007669"/>
    <property type="project" value="TreeGrafter"/>
</dbReference>
<name>A0A1M5Y9V0_9FLAO</name>
<gene>
    <name evidence="2" type="ORF">DSM01_1333</name>
    <name evidence="3" type="ORF">SAMN04487999_2040</name>
</gene>
<accession>A0A1M5Y9V0</accession>
<dbReference type="Pfam" id="PF02698">
    <property type="entry name" value="DUF218"/>
    <property type="match status" value="1"/>
</dbReference>
<dbReference type="EMBL" id="FQXT01000003">
    <property type="protein sequence ID" value="SHI08736.1"/>
    <property type="molecule type" value="Genomic_DNA"/>
</dbReference>
<evidence type="ECO:0000259" key="1">
    <source>
        <dbReference type="Pfam" id="PF02698"/>
    </source>
</evidence>
<evidence type="ECO:0000313" key="4">
    <source>
        <dbReference type="Proteomes" id="UP000184240"/>
    </source>
</evidence>
<feature type="domain" description="DUF218" evidence="1">
    <location>
        <begin position="55"/>
        <end position="172"/>
    </location>
</feature>
<organism evidence="3 4">
    <name type="scientific">Leeuwenhoekiella palythoae</name>
    <dbReference type="NCBI Taxonomy" id="573501"/>
    <lineage>
        <taxon>Bacteria</taxon>
        <taxon>Pseudomonadati</taxon>
        <taxon>Bacteroidota</taxon>
        <taxon>Flavobacteriia</taxon>
        <taxon>Flavobacteriales</taxon>
        <taxon>Flavobacteriaceae</taxon>
        <taxon>Leeuwenhoekiella</taxon>
    </lineage>
</organism>
<dbReference type="EMBL" id="QOVN01000002">
    <property type="protein sequence ID" value="RXG30583.1"/>
    <property type="molecule type" value="Genomic_DNA"/>
</dbReference>
<dbReference type="PANTHER" id="PTHR30336:SF6">
    <property type="entry name" value="INTEGRAL MEMBRANE PROTEIN"/>
    <property type="match status" value="1"/>
</dbReference>
<sequence length="220" mass="25524">MPIKKLLALRVLRYLVLFGLLILLLTSFLAYHINDETEAYIYDSVDALPETYTGLVLGASVRRNGELSTMLRDRVESALLLYKRGKIKRFLVSGDNRTTNYNEPVAMKNYLLDRGVPEEDIFMDFAGFDTYDSVYRASYIFEVDNAIVVSQRFHLPRAVYIARRMGLNFYGYNGDRREYELESRNRFREVAANVKAWLELLINKEPHFKGDKIPITGKNN</sequence>
<evidence type="ECO:0000313" key="3">
    <source>
        <dbReference type="EMBL" id="SHI08736.1"/>
    </source>
</evidence>
<dbReference type="RefSeq" id="WP_072982722.1">
    <property type="nucleotide sequence ID" value="NZ_FQXT01000003.1"/>
</dbReference>
<dbReference type="InterPro" id="IPR051599">
    <property type="entry name" value="Cell_Envelope_Assoc"/>
</dbReference>
<protein>
    <submittedName>
        <fullName evidence="3">SanA protein</fullName>
    </submittedName>
</protein>
<dbReference type="OrthoDB" id="9782395at2"/>
<dbReference type="Proteomes" id="UP000290037">
    <property type="component" value="Unassembled WGS sequence"/>
</dbReference>